<sequence length="217" mass="24063">MTVNGSTGSPRRGGRPTQAEAAALHQRLREAAVRTFLDNGYDATTMVAIAEAAEVAKATLYARYPDKRAVFLDVIPWALSRAVRPEPDPDDGDSDGDLRATLLAIGRAAIEHALDPDIVQLHRIARNESHRFPEFASAASSLGWARRQQQVMDVLRHHTETGALDIDDIELTAEHFIAMVEILPARLADFGVYRTPREQRRHLSHAVDLFLRGVMAR</sequence>
<dbReference type="GO" id="GO:0000976">
    <property type="term" value="F:transcription cis-regulatory region binding"/>
    <property type="evidence" value="ECO:0007669"/>
    <property type="project" value="TreeGrafter"/>
</dbReference>
<dbReference type="AlphaFoldDB" id="A0A931IGF3"/>
<feature type="domain" description="HTH tetR-type" evidence="4">
    <location>
        <begin position="22"/>
        <end position="82"/>
    </location>
</feature>
<dbReference type="GO" id="GO:0003700">
    <property type="term" value="F:DNA-binding transcription factor activity"/>
    <property type="evidence" value="ECO:0007669"/>
    <property type="project" value="TreeGrafter"/>
</dbReference>
<dbReference type="Gene3D" id="1.10.357.10">
    <property type="entry name" value="Tetracycline Repressor, domain 2"/>
    <property type="match status" value="1"/>
</dbReference>
<dbReference type="PANTHER" id="PTHR30055">
    <property type="entry name" value="HTH-TYPE TRANSCRIPTIONAL REGULATOR RUTR"/>
    <property type="match status" value="1"/>
</dbReference>
<keyword evidence="1 2" id="KW-0238">DNA-binding</keyword>
<protein>
    <submittedName>
        <fullName evidence="5">TetR/AcrR family transcriptional regulator C-terminal domain-containing protein</fullName>
    </submittedName>
</protein>
<dbReference type="Proteomes" id="UP000655751">
    <property type="component" value="Unassembled WGS sequence"/>
</dbReference>
<dbReference type="InterPro" id="IPR039536">
    <property type="entry name" value="TetR_C_Proteobacteria"/>
</dbReference>
<comment type="caution">
    <text evidence="5">The sequence shown here is derived from an EMBL/GenBank/DDBJ whole genome shotgun (WGS) entry which is preliminary data.</text>
</comment>
<feature type="region of interest" description="Disordered" evidence="3">
    <location>
        <begin position="1"/>
        <end position="22"/>
    </location>
</feature>
<keyword evidence="6" id="KW-1185">Reference proteome</keyword>
<dbReference type="RefSeq" id="WP_196151530.1">
    <property type="nucleotide sequence ID" value="NZ_JADMLG010000010.1"/>
</dbReference>
<dbReference type="PRINTS" id="PR00455">
    <property type="entry name" value="HTHTETR"/>
</dbReference>
<evidence type="ECO:0000313" key="6">
    <source>
        <dbReference type="Proteomes" id="UP000655751"/>
    </source>
</evidence>
<dbReference type="Gene3D" id="1.10.10.60">
    <property type="entry name" value="Homeodomain-like"/>
    <property type="match status" value="1"/>
</dbReference>
<evidence type="ECO:0000313" key="5">
    <source>
        <dbReference type="EMBL" id="MBH0779208.1"/>
    </source>
</evidence>
<name>A0A931IGF3_9NOCA</name>
<dbReference type="SUPFAM" id="SSF48498">
    <property type="entry name" value="Tetracyclin repressor-like, C-terminal domain"/>
    <property type="match status" value="1"/>
</dbReference>
<evidence type="ECO:0000256" key="2">
    <source>
        <dbReference type="PROSITE-ProRule" id="PRU00335"/>
    </source>
</evidence>
<evidence type="ECO:0000256" key="1">
    <source>
        <dbReference type="ARBA" id="ARBA00023125"/>
    </source>
</evidence>
<feature type="DNA-binding region" description="H-T-H motif" evidence="2">
    <location>
        <begin position="45"/>
        <end position="64"/>
    </location>
</feature>
<dbReference type="EMBL" id="JADMLG010000010">
    <property type="protein sequence ID" value="MBH0779208.1"/>
    <property type="molecule type" value="Genomic_DNA"/>
</dbReference>
<evidence type="ECO:0000259" key="4">
    <source>
        <dbReference type="PROSITE" id="PS50977"/>
    </source>
</evidence>
<dbReference type="PROSITE" id="PS50977">
    <property type="entry name" value="HTH_TETR_2"/>
    <property type="match status" value="1"/>
</dbReference>
<dbReference type="Pfam" id="PF00440">
    <property type="entry name" value="TetR_N"/>
    <property type="match status" value="1"/>
</dbReference>
<dbReference type="InterPro" id="IPR001647">
    <property type="entry name" value="HTH_TetR"/>
</dbReference>
<feature type="compositionally biased region" description="Low complexity" evidence="3">
    <location>
        <begin position="1"/>
        <end position="10"/>
    </location>
</feature>
<proteinExistence type="predicted"/>
<dbReference type="PANTHER" id="PTHR30055:SF146">
    <property type="entry name" value="HTH-TYPE TRANSCRIPTIONAL DUAL REGULATOR CECR"/>
    <property type="match status" value="1"/>
</dbReference>
<reference evidence="5" key="1">
    <citation type="submission" date="2020-11" db="EMBL/GenBank/DDBJ databases">
        <title>Nocardia NEAU-351.nov., a novel actinomycete isolated from the cow dung.</title>
        <authorList>
            <person name="Zhang X."/>
        </authorList>
    </citation>
    <scope>NUCLEOTIDE SEQUENCE</scope>
    <source>
        <strain evidence="5">NEAU-351</strain>
    </source>
</reference>
<dbReference type="SUPFAM" id="SSF46689">
    <property type="entry name" value="Homeodomain-like"/>
    <property type="match status" value="1"/>
</dbReference>
<dbReference type="InterPro" id="IPR009057">
    <property type="entry name" value="Homeodomain-like_sf"/>
</dbReference>
<organism evidence="5 6">
    <name type="scientific">Nocardia bovistercoris</name>
    <dbReference type="NCBI Taxonomy" id="2785916"/>
    <lineage>
        <taxon>Bacteria</taxon>
        <taxon>Bacillati</taxon>
        <taxon>Actinomycetota</taxon>
        <taxon>Actinomycetes</taxon>
        <taxon>Mycobacteriales</taxon>
        <taxon>Nocardiaceae</taxon>
        <taxon>Nocardia</taxon>
    </lineage>
</organism>
<accession>A0A931IGF3</accession>
<evidence type="ECO:0000256" key="3">
    <source>
        <dbReference type="SAM" id="MobiDB-lite"/>
    </source>
</evidence>
<dbReference type="InterPro" id="IPR036271">
    <property type="entry name" value="Tet_transcr_reg_TetR-rel_C_sf"/>
</dbReference>
<dbReference type="InterPro" id="IPR050109">
    <property type="entry name" value="HTH-type_TetR-like_transc_reg"/>
</dbReference>
<gene>
    <name evidence="5" type="ORF">IT779_23340</name>
</gene>
<dbReference type="Pfam" id="PF14246">
    <property type="entry name" value="TetR_C_7"/>
    <property type="match status" value="1"/>
</dbReference>